<protein>
    <recommendedName>
        <fullName evidence="9">Cytosolic endo-beta-N-acetylglucosaminidase</fullName>
        <ecNumber evidence="3">3.2.1.96</ecNumber>
    </recommendedName>
</protein>
<dbReference type="GeneID" id="136804575"/>
<dbReference type="PANTHER" id="PTHR13246:SF1">
    <property type="entry name" value="CYTOSOLIC ENDO-BETA-N-ACETYLGLUCOSAMINIDASE"/>
    <property type="match status" value="1"/>
</dbReference>
<accession>A0A7M5X0N8</accession>
<dbReference type="Gene3D" id="3.20.20.80">
    <property type="entry name" value="Glycosidases"/>
    <property type="match status" value="1"/>
</dbReference>
<name>A0A7M5X0N8_9CNID</name>
<feature type="domain" description="Cytosolic endo-beta-N-acetylglucosaminidase TIM barrel" evidence="10">
    <location>
        <begin position="59"/>
        <end position="333"/>
    </location>
</feature>
<dbReference type="FunFam" id="3.20.20.80:FF:000043">
    <property type="entry name" value="cytosolic endo-beta-N-acetylglucosaminidase"/>
    <property type="match status" value="1"/>
</dbReference>
<sequence length="642" mass="74508">METSNEPFTKPYKDHENFLKWESDYPTAKDVVEYDKSLWSRDENRPKTLLCHDMRGGYLQDRFDQGYPSTDCYSFYHWHLVDVFCYFSHHFVTIPPVQWINAAHKNGVKMIGTIITEWDEGRKNLQKVLKSKEAVEVFVKCLVGIATKMKFEGWLVNIECHVEDEEMDQLVYLVKHLTDEMHKSNNDAQVIWYDSVIKSGQLRWQNKLCADNRLFFDVCDGIFLNYNWSPIHLTESLAQAKQRKHDVYVGVDIFGRGCPGGGGWNTNKALKIIREHDLSAAIFAFGWVYEKLGESVYHINNEMFWELLSDDLYPHYINRLPMVTTFNRGYGHSLFKNGKKISNRPISNLSLTDMQPTFPTNRYQVISGCPIITELAYKTDDAYNGNGCLFFSGTFEDAEQTNDVMFRLFKTDLRLTKKEASQLTILLTYKNNSEYHAQPKLVLCRGDGDKMVLDSYDTISVQNRWQIQEHRHKLNQDIHIKEIQLHLQSTNNGRGRFQFLLGEFKIIDASERNLDAEKPPTTQLTIEHKALNKNANDETIEIEIQLSWQVDENARSYNIFCLNASACCAIQDITGKTHKIDSSKTDFFIGRAFASHYQIGHFLIKKNSSPRREVKFQIYSNDGNGDTKLYCENIIRIDQLLV</sequence>
<evidence type="ECO:0000313" key="12">
    <source>
        <dbReference type="Proteomes" id="UP000594262"/>
    </source>
</evidence>
<dbReference type="RefSeq" id="XP_066917274.1">
    <property type="nucleotide sequence ID" value="XM_067061173.1"/>
</dbReference>
<evidence type="ECO:0000256" key="3">
    <source>
        <dbReference type="ARBA" id="ARBA00012566"/>
    </source>
</evidence>
<evidence type="ECO:0000259" key="10">
    <source>
        <dbReference type="Pfam" id="PF03644"/>
    </source>
</evidence>
<evidence type="ECO:0000256" key="7">
    <source>
        <dbReference type="ARBA" id="ARBA00034414"/>
    </source>
</evidence>
<evidence type="ECO:0000256" key="6">
    <source>
        <dbReference type="ARBA" id="ARBA00023295"/>
    </source>
</evidence>
<dbReference type="CDD" id="cd06547">
    <property type="entry name" value="GH85_ENGase"/>
    <property type="match status" value="1"/>
</dbReference>
<dbReference type="InterPro" id="IPR005201">
    <property type="entry name" value="TIM_ENGase"/>
</dbReference>
<comment type="function">
    <text evidence="8">Endoglycosidase that releases N-glycans from glycoproteins by cleaving the beta-1,4-glycosidic bond in the N,N'-diacetylchitobiose core. Involved in the processing of free oligosaccharides in the cytosol.</text>
</comment>
<dbReference type="PANTHER" id="PTHR13246">
    <property type="entry name" value="ENDO BETA N-ACETYLGLUCOSAMINIDASE"/>
    <property type="match status" value="1"/>
</dbReference>
<dbReference type="SUPFAM" id="SSF51445">
    <property type="entry name" value="(Trans)glycosidases"/>
    <property type="match status" value="1"/>
</dbReference>
<dbReference type="InterPro" id="IPR032979">
    <property type="entry name" value="ENGase"/>
</dbReference>
<keyword evidence="12" id="KW-1185">Reference proteome</keyword>
<keyword evidence="5" id="KW-0378">Hydrolase</keyword>
<evidence type="ECO:0000256" key="2">
    <source>
        <dbReference type="ARBA" id="ARBA00007849"/>
    </source>
</evidence>
<comment type="subcellular location">
    <subcellularLocation>
        <location evidence="1">Cytoplasm</location>
        <location evidence="1">Cytosol</location>
    </subcellularLocation>
</comment>
<dbReference type="EnsemblMetazoa" id="CLYHEMT015920.1">
    <property type="protein sequence ID" value="CLYHEMP015920.1"/>
    <property type="gene ID" value="CLYHEMG015920"/>
</dbReference>
<dbReference type="Pfam" id="PF03644">
    <property type="entry name" value="Glyco_hydro_85"/>
    <property type="match status" value="1"/>
</dbReference>
<evidence type="ECO:0000256" key="5">
    <source>
        <dbReference type="ARBA" id="ARBA00022801"/>
    </source>
</evidence>
<keyword evidence="6" id="KW-0326">Glycosidase</keyword>
<dbReference type="Gene3D" id="2.60.120.260">
    <property type="entry name" value="Galactose-binding domain-like"/>
    <property type="match status" value="1"/>
</dbReference>
<evidence type="ECO:0000256" key="9">
    <source>
        <dbReference type="ARBA" id="ARBA00072457"/>
    </source>
</evidence>
<proteinExistence type="inferred from homology"/>
<dbReference type="Proteomes" id="UP000594262">
    <property type="component" value="Unplaced"/>
</dbReference>
<dbReference type="EC" id="3.2.1.96" evidence="3"/>
<keyword evidence="4" id="KW-0963">Cytoplasm</keyword>
<evidence type="ECO:0000256" key="8">
    <source>
        <dbReference type="ARBA" id="ARBA00054935"/>
    </source>
</evidence>
<comment type="similarity">
    <text evidence="2">Belongs to the glycosyl hydrolase 85 family.</text>
</comment>
<comment type="catalytic activity">
    <reaction evidence="7">
        <text>an N(4)-(oligosaccharide-(1-&gt;3)-[oligosaccharide-(1-&gt;6)]-beta-D-Man-(1-&gt;4)-beta-D-GlcNAc-(1-&gt;4)-alpha-D-GlcNAc)-L-asparaginyl-[protein] + H2O = an oligosaccharide-(1-&gt;3)-[oligosaccharide-(1-&gt;6)]-beta-D-Man-(1-&gt;4)-D-GlcNAc + N(4)-(N-acetyl-beta-D-glucosaminyl)-L-asparaginyl-[protein]</text>
        <dbReference type="Rhea" id="RHEA:73067"/>
        <dbReference type="Rhea" id="RHEA-COMP:12603"/>
        <dbReference type="Rhea" id="RHEA-COMP:18176"/>
        <dbReference type="ChEBI" id="CHEBI:15377"/>
        <dbReference type="ChEBI" id="CHEBI:132248"/>
        <dbReference type="ChEBI" id="CHEBI:192714"/>
        <dbReference type="ChEBI" id="CHEBI:192715"/>
        <dbReference type="EC" id="3.2.1.96"/>
    </reaction>
</comment>
<dbReference type="InterPro" id="IPR017853">
    <property type="entry name" value="GH"/>
</dbReference>
<dbReference type="GO" id="GO:0033925">
    <property type="term" value="F:mannosyl-glycoprotein endo-beta-N-acetylglucosaminidase activity"/>
    <property type="evidence" value="ECO:0007669"/>
    <property type="project" value="UniProtKB-EC"/>
</dbReference>
<reference evidence="11" key="1">
    <citation type="submission" date="2021-01" db="UniProtKB">
        <authorList>
            <consortium name="EnsemblMetazoa"/>
        </authorList>
    </citation>
    <scope>IDENTIFICATION</scope>
</reference>
<dbReference type="GO" id="GO:0005829">
    <property type="term" value="C:cytosol"/>
    <property type="evidence" value="ECO:0007669"/>
    <property type="project" value="UniProtKB-SubCell"/>
</dbReference>
<organism evidence="11 12">
    <name type="scientific">Clytia hemisphaerica</name>
    <dbReference type="NCBI Taxonomy" id="252671"/>
    <lineage>
        <taxon>Eukaryota</taxon>
        <taxon>Metazoa</taxon>
        <taxon>Cnidaria</taxon>
        <taxon>Hydrozoa</taxon>
        <taxon>Hydroidolina</taxon>
        <taxon>Leptothecata</taxon>
        <taxon>Obeliida</taxon>
        <taxon>Clytiidae</taxon>
        <taxon>Clytia</taxon>
    </lineage>
</organism>
<evidence type="ECO:0000313" key="11">
    <source>
        <dbReference type="EnsemblMetazoa" id="CLYHEMP015920.1"/>
    </source>
</evidence>
<evidence type="ECO:0000256" key="4">
    <source>
        <dbReference type="ARBA" id="ARBA00022490"/>
    </source>
</evidence>
<dbReference type="AlphaFoldDB" id="A0A7M5X0N8"/>
<evidence type="ECO:0000256" key="1">
    <source>
        <dbReference type="ARBA" id="ARBA00004514"/>
    </source>
</evidence>